<comment type="caution">
    <text evidence="1">The sequence shown here is derived from an EMBL/GenBank/DDBJ whole genome shotgun (WGS) entry which is preliminary data.</text>
</comment>
<reference evidence="1" key="1">
    <citation type="submission" date="2019-08" db="EMBL/GenBank/DDBJ databases">
        <authorList>
            <person name="Kucharzyk K."/>
            <person name="Murdoch R.W."/>
            <person name="Higgins S."/>
            <person name="Loffler F."/>
        </authorList>
    </citation>
    <scope>NUCLEOTIDE SEQUENCE</scope>
</reference>
<dbReference type="InterPro" id="IPR006522">
    <property type="entry name" value="Phage_virion_morphogenesis"/>
</dbReference>
<name>A0A644V8D2_9ZZZZ</name>
<proteinExistence type="predicted"/>
<evidence type="ECO:0000313" key="1">
    <source>
        <dbReference type="EMBL" id="MPL87594.1"/>
    </source>
</evidence>
<protein>
    <recommendedName>
        <fullName evidence="2">Phage virion morphogenesis protein</fullName>
    </recommendedName>
</protein>
<evidence type="ECO:0008006" key="2">
    <source>
        <dbReference type="Google" id="ProtNLM"/>
    </source>
</evidence>
<gene>
    <name evidence="1" type="ORF">SDC9_33595</name>
</gene>
<dbReference type="AlphaFoldDB" id="A0A644V8D2"/>
<dbReference type="EMBL" id="VSSQ01000241">
    <property type="protein sequence ID" value="MPL87594.1"/>
    <property type="molecule type" value="Genomic_DNA"/>
</dbReference>
<dbReference type="Pfam" id="PF05069">
    <property type="entry name" value="Phage_tail_S"/>
    <property type="match status" value="1"/>
</dbReference>
<accession>A0A644V8D2</accession>
<organism evidence="1">
    <name type="scientific">bioreactor metagenome</name>
    <dbReference type="NCBI Taxonomy" id="1076179"/>
    <lineage>
        <taxon>unclassified sequences</taxon>
        <taxon>metagenomes</taxon>
        <taxon>ecological metagenomes</taxon>
    </lineage>
</organism>
<sequence>MAENFINRMLNDLKTELLDEFDMNFRRKAFFDRPWPETKYRVRRGSLMMRSGALRRSVRAQVVNTTIPFTSSLPYASIHNEGGSITVTRRMQKYFWAMYYETSGRLTYSVRQRAVANSARNRMISDEASYWKAMALKPVGSRLKVPERRFIGAHPQVDKIVSMVVDDTMRDVEQYIKNRLKP</sequence>